<evidence type="ECO:0000313" key="10">
    <source>
        <dbReference type="Proteomes" id="UP000009022"/>
    </source>
</evidence>
<dbReference type="KEGG" id="tad:TRIADDRAFT_10976"/>
<dbReference type="GO" id="GO:0071008">
    <property type="term" value="C:U2-type post-mRNA release spliceosomal complex"/>
    <property type="evidence" value="ECO:0000318"/>
    <property type="project" value="GO_Central"/>
</dbReference>
<dbReference type="AlphaFoldDB" id="B3RQT4"/>
<dbReference type="EMBL" id="DS985243">
    <property type="protein sequence ID" value="EDV26759.1"/>
    <property type="molecule type" value="Genomic_DNA"/>
</dbReference>
<feature type="compositionally biased region" description="Basic and acidic residues" evidence="7">
    <location>
        <begin position="43"/>
        <end position="55"/>
    </location>
</feature>
<dbReference type="InterPro" id="IPR022783">
    <property type="entry name" value="GCFC_dom"/>
</dbReference>
<dbReference type="HOGENOM" id="CLU_007977_1_1_1"/>
<organism evidence="9 10">
    <name type="scientific">Trichoplax adhaerens</name>
    <name type="common">Trichoplax reptans</name>
    <dbReference type="NCBI Taxonomy" id="10228"/>
    <lineage>
        <taxon>Eukaryota</taxon>
        <taxon>Metazoa</taxon>
        <taxon>Placozoa</taxon>
        <taxon>Uniplacotomia</taxon>
        <taxon>Trichoplacea</taxon>
        <taxon>Trichoplacidae</taxon>
        <taxon>Trichoplax</taxon>
    </lineage>
</organism>
<evidence type="ECO:0000259" key="8">
    <source>
        <dbReference type="PROSITE" id="PS50174"/>
    </source>
</evidence>
<comment type="subcellular location">
    <subcellularLocation>
        <location evidence="1">Nucleus</location>
    </subcellularLocation>
</comment>
<dbReference type="InterPro" id="IPR045211">
    <property type="entry name" value="TFP11/STIP/Ntr1"/>
</dbReference>
<dbReference type="OMA" id="CEQDIIQ"/>
<keyword evidence="6" id="KW-0539">Nucleus</keyword>
<dbReference type="InParanoid" id="B3RQT4"/>
<keyword evidence="3" id="KW-0507">mRNA processing</keyword>
<evidence type="ECO:0000256" key="1">
    <source>
        <dbReference type="ARBA" id="ARBA00004123"/>
    </source>
</evidence>
<dbReference type="CTD" id="6751968"/>
<feature type="domain" description="G-patch" evidence="8">
    <location>
        <begin position="124"/>
        <end position="170"/>
    </location>
</feature>
<keyword evidence="5" id="KW-0508">mRNA splicing</keyword>
<dbReference type="FunCoup" id="B3RQT4">
    <property type="interactions" value="1874"/>
</dbReference>
<proteinExistence type="inferred from homology"/>
<dbReference type="GeneID" id="6751968"/>
<gene>
    <name evidence="9" type="ORF">TRIADDRAFT_10976</name>
</gene>
<feature type="non-terminal residue" evidence="9">
    <location>
        <position position="771"/>
    </location>
</feature>
<evidence type="ECO:0000256" key="4">
    <source>
        <dbReference type="ARBA" id="ARBA00022728"/>
    </source>
</evidence>
<dbReference type="Proteomes" id="UP000009022">
    <property type="component" value="Unassembled WGS sequence"/>
</dbReference>
<evidence type="ECO:0000256" key="7">
    <source>
        <dbReference type="SAM" id="MobiDB-lite"/>
    </source>
</evidence>
<feature type="compositionally biased region" description="Low complexity" evidence="7">
    <location>
        <begin position="97"/>
        <end position="110"/>
    </location>
</feature>
<dbReference type="GO" id="GO:0000390">
    <property type="term" value="P:spliceosomal complex disassembly"/>
    <property type="evidence" value="ECO:0000318"/>
    <property type="project" value="GO_Central"/>
</dbReference>
<keyword evidence="10" id="KW-1185">Reference proteome</keyword>
<evidence type="ECO:0000256" key="2">
    <source>
        <dbReference type="ARBA" id="ARBA00010900"/>
    </source>
</evidence>
<evidence type="ECO:0000256" key="6">
    <source>
        <dbReference type="ARBA" id="ARBA00023242"/>
    </source>
</evidence>
<sequence length="771" mass="88568">DDSDIEVEDFAITDHDLEELNPDRKRYRFTKEDAIYGVFAPDRSYDDRKKGKDYSKPVNFISGGVKGESSQESKSEQDSLLEAGNDSKQVPKDFGSKKSTQSTTKAKNSKSAAFVDFGKWQAHTKGFGQKYLEKFGFKSGQGLGKANEGIAKPVEVTKRKGPGGLAYYGSERVKGSEEKYAAHDIEEDEQQQFVEELQKWKKTGKTAKVRKKYVYKTIDEVKVSILSQFFVIDMTGPQSRVLSGYSAIGGRPTKPTESIPSLAGSQISKRIYQANFSMVELQSNISLLVDLAESDIIQTDIQLKSERNTIENMRHEQERLSKILFAEQRDVERVEELDRIISECSERMSNESTHPLTLDDCSSTFQKLQQNFPDEYKMYGLADLAVAIVYPLVRIFFKRWMPLQDPTFSLKTFIEWNALLTDSSPISFDNTGSTMNLFDRMIWEIWLPVVRDTIIRTRSIRNPKPLIDLINLWQDLLPTWIKNNILEQLIFTQLQHEIEMWNPVADRVPIHVWVHPWLPLLGDKLGPLLAPIRHKLTLALTNWHPSDQSARLIIQPWKGVFKDNAFDAFLRNSILPKLAACLAEFVINPHQQHLEPFLWVIDWKDVVSKQHMVTLMERHFFPKWLQALTVWLNNKPNYKEVTKWYEGWKEMFGSDLVSLPAIKAQFNRGLDVMNQSISMDDGQGRSHDRENLAHFTSIERRKTAEIAAKERAAAVARAKTEKMTFKDMVQKLAEDHGLIFMPTRNTRQDGKLLYNFGSLVINIDRGVVYVQ</sequence>
<dbReference type="InterPro" id="IPR022159">
    <property type="entry name" value="STIP/TFIP11_N"/>
</dbReference>
<dbReference type="STRING" id="10228.B3RQT4"/>
<dbReference type="RefSeq" id="XP_002110755.1">
    <property type="nucleotide sequence ID" value="XM_002110719.1"/>
</dbReference>
<feature type="non-terminal residue" evidence="9">
    <location>
        <position position="1"/>
    </location>
</feature>
<protein>
    <recommendedName>
        <fullName evidence="8">G-patch domain-containing protein</fullName>
    </recommendedName>
</protein>
<comment type="similarity">
    <text evidence="2">Belongs to the TFP11/STIP family.</text>
</comment>
<dbReference type="Pfam" id="PF07842">
    <property type="entry name" value="GCFC"/>
    <property type="match status" value="1"/>
</dbReference>
<dbReference type="SMART" id="SM00443">
    <property type="entry name" value="G_patch"/>
    <property type="match status" value="1"/>
</dbReference>
<keyword evidence="4" id="KW-0747">Spliceosome</keyword>
<dbReference type="PROSITE" id="PS50174">
    <property type="entry name" value="G_PATCH"/>
    <property type="match status" value="1"/>
</dbReference>
<evidence type="ECO:0000256" key="3">
    <source>
        <dbReference type="ARBA" id="ARBA00022664"/>
    </source>
</evidence>
<dbReference type="eggNOG" id="KOG2184">
    <property type="taxonomic scope" value="Eukaryota"/>
</dbReference>
<dbReference type="Pfam" id="PF01585">
    <property type="entry name" value="G-patch"/>
    <property type="match status" value="1"/>
</dbReference>
<accession>B3RQT4</accession>
<dbReference type="Pfam" id="PF12457">
    <property type="entry name" value="TIP_N"/>
    <property type="match status" value="1"/>
</dbReference>
<dbReference type="PANTHER" id="PTHR23329">
    <property type="entry name" value="TUFTELIN-INTERACTING PROTEIN 11-RELATED"/>
    <property type="match status" value="1"/>
</dbReference>
<dbReference type="PANTHER" id="PTHR23329:SF1">
    <property type="entry name" value="TUFTELIN-INTERACTING PROTEIN 11"/>
    <property type="match status" value="1"/>
</dbReference>
<name>B3RQT4_TRIAD</name>
<reference evidence="9 10" key="1">
    <citation type="journal article" date="2008" name="Nature">
        <title>The Trichoplax genome and the nature of placozoans.</title>
        <authorList>
            <person name="Srivastava M."/>
            <person name="Begovic E."/>
            <person name="Chapman J."/>
            <person name="Putnam N.H."/>
            <person name="Hellsten U."/>
            <person name="Kawashima T."/>
            <person name="Kuo A."/>
            <person name="Mitros T."/>
            <person name="Salamov A."/>
            <person name="Carpenter M.L."/>
            <person name="Signorovitch A.Y."/>
            <person name="Moreno M.A."/>
            <person name="Kamm K."/>
            <person name="Grimwood J."/>
            <person name="Schmutz J."/>
            <person name="Shapiro H."/>
            <person name="Grigoriev I.V."/>
            <person name="Buss L.W."/>
            <person name="Schierwater B."/>
            <person name="Dellaporta S.L."/>
            <person name="Rokhsar D.S."/>
        </authorList>
    </citation>
    <scope>NUCLEOTIDE SEQUENCE [LARGE SCALE GENOMIC DNA]</scope>
    <source>
        <strain evidence="9 10">Grell-BS-1999</strain>
    </source>
</reference>
<dbReference type="OrthoDB" id="4822at2759"/>
<dbReference type="GO" id="GO:0003676">
    <property type="term" value="F:nucleic acid binding"/>
    <property type="evidence" value="ECO:0007669"/>
    <property type="project" value="InterPro"/>
</dbReference>
<dbReference type="PhylomeDB" id="B3RQT4"/>
<evidence type="ECO:0000313" key="9">
    <source>
        <dbReference type="EMBL" id="EDV26759.1"/>
    </source>
</evidence>
<dbReference type="InterPro" id="IPR000467">
    <property type="entry name" value="G_patch_dom"/>
</dbReference>
<evidence type="ECO:0000256" key="5">
    <source>
        <dbReference type="ARBA" id="ARBA00023187"/>
    </source>
</evidence>
<feature type="region of interest" description="Disordered" evidence="7">
    <location>
        <begin position="43"/>
        <end position="110"/>
    </location>
</feature>